<sequence>LANGKAYPQTPELKQSFLSTSTKRQDLAYYFFYICAVIQSWNQERKRNPNGHRAWSKKWFDDETDIVNVAVMKQYKDKYGELNSEKDFETHVRGLLTTVDETQFPLLIVFDEARAMIATGDFEAVRRALRCFTKGVMAVFADTMSSLCNFSPLAEADPSFRPRTHMELFPPFYQLCTFDLFARQKNYLDCKIWEYGRVMWAAFRSCGMTDGDLITFAQSKLLGGYEQVETLLTITPQMAVAILSSFASIEITPSSSLAKQVVADNMAICLHVSHDRSSIMARYPSDPVLAEAAAKLVQDTFNHEKRMQMLRLLASSLTNGLVERGKRGELIGSLIIGLAMQRCQKSRFQKRMSFRYSQAVSLKAFLNVFIDIDEESSDTRLEDVYVKFSHAWKISGGSNQQLSKTLLKAGWDRCCYFLCEENQEAVDVVIPTSRDANRYKDGPPLLIQIKNRSGRGAIRDAFLKLGSAKLDAIKPNSGDVMFVGLLLSFGAKMAKSERISFNTGSKKRKVGQMYSVDEEDFESLRYGIVYGVYGSRCFQNLFEIVKENDEIAAAISEILDAFPDPMKKELPSLLQDDGCYCTYNNEFLITTTMIQNLAEKE</sequence>
<feature type="non-terminal residue" evidence="1">
    <location>
        <position position="1"/>
    </location>
</feature>
<comment type="caution">
    <text evidence="1">The sequence shown here is derived from an EMBL/GenBank/DDBJ whole genome shotgun (WGS) entry which is preliminary data.</text>
</comment>
<dbReference type="PANTHER" id="PTHR33266">
    <property type="entry name" value="CHROMOSOME 15, WHOLE GENOME SHOTGUN SEQUENCE"/>
    <property type="match status" value="1"/>
</dbReference>
<evidence type="ECO:0000313" key="1">
    <source>
        <dbReference type="EMBL" id="CAG8610968.1"/>
    </source>
</evidence>
<organism evidence="1 2">
    <name type="scientific">Paraglomus occultum</name>
    <dbReference type="NCBI Taxonomy" id="144539"/>
    <lineage>
        <taxon>Eukaryota</taxon>
        <taxon>Fungi</taxon>
        <taxon>Fungi incertae sedis</taxon>
        <taxon>Mucoromycota</taxon>
        <taxon>Glomeromycotina</taxon>
        <taxon>Glomeromycetes</taxon>
        <taxon>Paraglomerales</taxon>
        <taxon>Paraglomeraceae</taxon>
        <taxon>Paraglomus</taxon>
    </lineage>
</organism>
<dbReference type="PANTHER" id="PTHR33266:SF1">
    <property type="entry name" value="F-BOX DOMAIN-CONTAINING PROTEIN"/>
    <property type="match status" value="1"/>
</dbReference>
<reference evidence="1" key="1">
    <citation type="submission" date="2021-06" db="EMBL/GenBank/DDBJ databases">
        <authorList>
            <person name="Kallberg Y."/>
            <person name="Tangrot J."/>
            <person name="Rosling A."/>
        </authorList>
    </citation>
    <scope>NUCLEOTIDE SEQUENCE</scope>
    <source>
        <strain evidence="1">IA702</strain>
    </source>
</reference>
<name>A0A9N9CQ09_9GLOM</name>
<dbReference type="AlphaFoldDB" id="A0A9N9CQ09"/>
<dbReference type="EMBL" id="CAJVPJ010002025">
    <property type="protein sequence ID" value="CAG8610968.1"/>
    <property type="molecule type" value="Genomic_DNA"/>
</dbReference>
<gene>
    <name evidence="1" type="ORF">POCULU_LOCUS7946</name>
</gene>
<protein>
    <submittedName>
        <fullName evidence="1">8853_t:CDS:1</fullName>
    </submittedName>
</protein>
<proteinExistence type="predicted"/>
<evidence type="ECO:0000313" key="2">
    <source>
        <dbReference type="Proteomes" id="UP000789572"/>
    </source>
</evidence>
<keyword evidence="2" id="KW-1185">Reference proteome</keyword>
<dbReference type="OrthoDB" id="107110at2759"/>
<accession>A0A9N9CQ09</accession>
<dbReference type="Proteomes" id="UP000789572">
    <property type="component" value="Unassembled WGS sequence"/>
</dbReference>